<evidence type="ECO:0000259" key="2">
    <source>
        <dbReference type="PROSITE" id="PS51704"/>
    </source>
</evidence>
<dbReference type="InterPro" id="IPR017946">
    <property type="entry name" value="PLC-like_Pdiesterase_TIM-brl"/>
</dbReference>
<feature type="region of interest" description="Disordered" evidence="1">
    <location>
        <begin position="389"/>
        <end position="462"/>
    </location>
</feature>
<feature type="region of interest" description="Disordered" evidence="1">
    <location>
        <begin position="95"/>
        <end position="119"/>
    </location>
</feature>
<dbReference type="Gene3D" id="3.20.20.190">
    <property type="entry name" value="Phosphatidylinositol (PI) phosphodiesterase"/>
    <property type="match status" value="1"/>
</dbReference>
<evidence type="ECO:0000313" key="4">
    <source>
        <dbReference type="Proteomes" id="UP000355283"/>
    </source>
</evidence>
<feature type="compositionally biased region" description="Basic and acidic residues" evidence="1">
    <location>
        <begin position="414"/>
        <end position="423"/>
    </location>
</feature>
<dbReference type="PANTHER" id="PTHR46211">
    <property type="entry name" value="GLYCEROPHOSPHORYL DIESTER PHOSPHODIESTERASE"/>
    <property type="match status" value="1"/>
</dbReference>
<organism evidence="3 4">
    <name type="scientific">Nannochloropsis salina CCMP1776</name>
    <dbReference type="NCBI Taxonomy" id="1027361"/>
    <lineage>
        <taxon>Eukaryota</taxon>
        <taxon>Sar</taxon>
        <taxon>Stramenopiles</taxon>
        <taxon>Ochrophyta</taxon>
        <taxon>Eustigmatophyceae</taxon>
        <taxon>Eustigmatales</taxon>
        <taxon>Monodopsidaceae</taxon>
        <taxon>Microchloropsis</taxon>
        <taxon>Microchloropsis salina</taxon>
    </lineage>
</organism>
<dbReference type="CDD" id="cd08556">
    <property type="entry name" value="GDPD"/>
    <property type="match status" value="1"/>
</dbReference>
<sequence>MGPGKVQDEQCAVNVSAMICEFEKNVQPSKSLGKLDWMPPKLMGLLYSLLPTSSLLALRCCSKGHLVRFHAENIWEPVSKRLTVELHASRLRLETASDVCGPPQPPSADGDEDDTDVGEDTDLAGWTHDPSRFRGHPHLFQTPPRLVPRPLSVGHRGASGHVKGNSLASFQRAVALGADMIELDVCLDRSGEVIVHHDRYLPDGRLLENLALAQIKRVDPAVEPLSRVLADLRASGVSLYLDIKTDRVVAPLMRLLHEAIAQKGWAPSRLLVASFNQYDMIEVNAHRLAYPATLAALQTCIIVDGVPISFAKEYAALGVHWCSIGDGCVLPSFLEDAHRRGIGVMVWTVNNASAMRRYADLGVDALVTDFPERFVAVRQEGEEALRVAQNAAAPKKGGEGTAGPGEAEGVGEDAEGREGKETGRGPACEEGGDGAWAQDPRGVPGASCQDMAGARAQHRESRVMSAAYPGPLHQPRRRLVKALRHAWPLLRALEGRSRDPTARCNEEEKTRGMLPALLGEGAREGPVWHLQLAARQAEESATAVLKPRLPRRRRGWTQAVDSERVRNVQESLPTTLEKGEAKRGGRGQGGWSCAEAPESSKVLDPFPSSATGEDGKGGRKADGGPTAYGRLWMDGRDEAEGAHDRPFLPFERVWAQL</sequence>
<dbReference type="SUPFAM" id="SSF51695">
    <property type="entry name" value="PLC-like phosphodiesterases"/>
    <property type="match status" value="1"/>
</dbReference>
<protein>
    <recommendedName>
        <fullName evidence="2">GP-PDE domain-containing protein</fullName>
    </recommendedName>
</protein>
<dbReference type="GO" id="GO:0008081">
    <property type="term" value="F:phosphoric diester hydrolase activity"/>
    <property type="evidence" value="ECO:0007669"/>
    <property type="project" value="InterPro"/>
</dbReference>
<dbReference type="GO" id="GO:0006629">
    <property type="term" value="P:lipid metabolic process"/>
    <property type="evidence" value="ECO:0007669"/>
    <property type="project" value="InterPro"/>
</dbReference>
<keyword evidence="4" id="KW-1185">Reference proteome</keyword>
<feature type="compositionally biased region" description="Acidic residues" evidence="1">
    <location>
        <begin position="109"/>
        <end position="119"/>
    </location>
</feature>
<name>A0A4D9D615_9STRA</name>
<dbReference type="OrthoDB" id="1058301at2759"/>
<feature type="compositionally biased region" description="Basic and acidic residues" evidence="1">
    <location>
        <begin position="613"/>
        <end position="622"/>
    </location>
</feature>
<dbReference type="PANTHER" id="PTHR46211:SF1">
    <property type="entry name" value="GLYCEROPHOSPHODIESTER PHOSPHODIESTERASE, CYTOPLASMIC"/>
    <property type="match status" value="1"/>
</dbReference>
<dbReference type="AlphaFoldDB" id="A0A4D9D615"/>
<dbReference type="Pfam" id="PF03009">
    <property type="entry name" value="GDPD"/>
    <property type="match status" value="1"/>
</dbReference>
<dbReference type="InterPro" id="IPR030395">
    <property type="entry name" value="GP_PDE_dom"/>
</dbReference>
<feature type="domain" description="GP-PDE" evidence="2">
    <location>
        <begin position="150"/>
        <end position="378"/>
    </location>
</feature>
<gene>
    <name evidence="3" type="ORF">NSK_004551</name>
</gene>
<dbReference type="PROSITE" id="PS51704">
    <property type="entry name" value="GP_PDE"/>
    <property type="match status" value="1"/>
</dbReference>
<accession>A0A4D9D615</accession>
<feature type="compositionally biased region" description="Gly residues" evidence="1">
    <location>
        <begin position="399"/>
        <end position="408"/>
    </location>
</feature>
<evidence type="ECO:0000256" key="1">
    <source>
        <dbReference type="SAM" id="MobiDB-lite"/>
    </source>
</evidence>
<dbReference type="Proteomes" id="UP000355283">
    <property type="component" value="Unassembled WGS sequence"/>
</dbReference>
<dbReference type="EMBL" id="SDOX01000020">
    <property type="protein sequence ID" value="TFJ84078.1"/>
    <property type="molecule type" value="Genomic_DNA"/>
</dbReference>
<comment type="caution">
    <text evidence="3">The sequence shown here is derived from an EMBL/GenBank/DDBJ whole genome shotgun (WGS) entry which is preliminary data.</text>
</comment>
<reference evidence="3 4" key="1">
    <citation type="submission" date="2019-01" db="EMBL/GenBank/DDBJ databases">
        <title>Nuclear Genome Assembly of the Microalgal Biofuel strain Nannochloropsis salina CCMP1776.</title>
        <authorList>
            <person name="Hovde B."/>
        </authorList>
    </citation>
    <scope>NUCLEOTIDE SEQUENCE [LARGE SCALE GENOMIC DNA]</scope>
    <source>
        <strain evidence="3 4">CCMP1776</strain>
    </source>
</reference>
<feature type="region of interest" description="Disordered" evidence="1">
    <location>
        <begin position="553"/>
        <end position="635"/>
    </location>
</feature>
<evidence type="ECO:0000313" key="3">
    <source>
        <dbReference type="EMBL" id="TFJ84078.1"/>
    </source>
</evidence>
<proteinExistence type="predicted"/>